<feature type="compositionally biased region" description="Low complexity" evidence="1">
    <location>
        <begin position="18"/>
        <end position="35"/>
    </location>
</feature>
<dbReference type="GeneID" id="70190129"/>
<protein>
    <recommendedName>
        <fullName evidence="2">DUF8004 domain-containing protein</fullName>
    </recommendedName>
</protein>
<feature type="region of interest" description="Disordered" evidence="1">
    <location>
        <begin position="851"/>
        <end position="887"/>
    </location>
</feature>
<sequence>MSGRSAIVRKKITEPKKSTGASRGRAGSVRSRPSSTQDDDSYTRENRPQAPAYPPTNGRLLKFSDAARASEPSLRLDAANLSSLSHSSHEYDAGDNGRDGRHYDHVDEYAFSRPRKPVQRTEDVSGIEKSGFRSTVDKKSEEVRKNLTKAFSFGGRKKKAAEELEIRAPSAATHRTFGETSPYEANETPPLPETPGVDLQWNPSLQQMVSPPPSAKLPPLPPVANAPPVKRWLGGGRPVQKWNKLRKDPELWDPNGDVLVYFGSKGQMPRPNASFRLSSHIIEATESRVLITLLREGLQEDDDATMYFPPSPVGAPPMLHSQQPGRSRRITPPASEDLSSVDADAQISYHMFFPTPQGLSKTDAHRHALTTRNVFALLYHASLVGTSLCQALTDLLARLDAYMPSDADNVGTMLNYISARELDDARNDPEISISLLAWSENANVRWEEGWREAFVHGVGMYPFADRCADFKAVSPLSRALLDRAYLEMQLRVQTAEDRLADFAFDINWPSSTPSSDNSAQASADRLRLFFLEHYTQAYGTWPPPSKPSRAREGEDVWLDRNLVQKLQKDFGALYDYLVDRQILWDESETRSTRKWMMVSKDNTKVFEPDTPELAMTDLLIEYDNRMRYPHIPHPFPLIPDSISPVQGSGAQSRFKWDKAQAKSAEDRGLERRVQLAYTEATNIDMLGSDYIQSDLVDSFVRFEKSDLVGIVDPSTARRGRWVLLYAILQTLASVSVDSPNGVSYLLSPRLKGTKIPPWKGATMSTAEATHERSYCWTVPLGWKDSGDEYDSDDFPQGLPTKAFPHPPPSVGSRSSQAGFQTPGTRSVRSSDSGGAYLGLHTGVPAVSSMYSLQSAAPSSRSHSRQGQRPRENSRARKAPPNEAFYGQDREVTYDGCVRVAPAQPGLVY</sequence>
<dbReference type="Proteomes" id="UP000756346">
    <property type="component" value="Unassembled WGS sequence"/>
</dbReference>
<evidence type="ECO:0000313" key="3">
    <source>
        <dbReference type="EMBL" id="KAH7018500.1"/>
    </source>
</evidence>
<dbReference type="PANTHER" id="PTHR39601">
    <property type="entry name" value="CHORIOGENIN HMINOR"/>
    <property type="match status" value="1"/>
</dbReference>
<dbReference type="OrthoDB" id="5302380at2759"/>
<feature type="region of interest" description="Disordered" evidence="1">
    <location>
        <begin position="787"/>
        <end position="835"/>
    </location>
</feature>
<feature type="region of interest" description="Disordered" evidence="1">
    <location>
        <begin position="81"/>
        <end position="140"/>
    </location>
</feature>
<feature type="domain" description="DUF8004" evidence="2">
    <location>
        <begin position="412"/>
        <end position="504"/>
    </location>
</feature>
<accession>A0A9P8XUB0</accession>
<feature type="region of interest" description="Disordered" evidence="1">
    <location>
        <begin position="313"/>
        <end position="336"/>
    </location>
</feature>
<dbReference type="InterPro" id="IPR058317">
    <property type="entry name" value="DUF8004"/>
</dbReference>
<gene>
    <name evidence="3" type="ORF">B0I36DRAFT_377677</name>
</gene>
<feature type="compositionally biased region" description="Basic and acidic residues" evidence="1">
    <location>
        <begin position="87"/>
        <end position="110"/>
    </location>
</feature>
<proteinExistence type="predicted"/>
<evidence type="ECO:0000256" key="1">
    <source>
        <dbReference type="SAM" id="MobiDB-lite"/>
    </source>
</evidence>
<evidence type="ECO:0000259" key="2">
    <source>
        <dbReference type="Pfam" id="PF26013"/>
    </source>
</evidence>
<feature type="compositionally biased region" description="Polar residues" evidence="1">
    <location>
        <begin position="811"/>
        <end position="832"/>
    </location>
</feature>
<dbReference type="AlphaFoldDB" id="A0A9P8XUB0"/>
<feature type="region of interest" description="Disordered" evidence="1">
    <location>
        <begin position="1"/>
        <end position="66"/>
    </location>
</feature>
<dbReference type="PANTHER" id="PTHR39601:SF2">
    <property type="entry name" value="CHORIOGENIN HMINOR"/>
    <property type="match status" value="1"/>
</dbReference>
<dbReference type="EMBL" id="JAGTJQ010000011">
    <property type="protein sequence ID" value="KAH7018500.1"/>
    <property type="molecule type" value="Genomic_DNA"/>
</dbReference>
<keyword evidence="4" id="KW-1185">Reference proteome</keyword>
<evidence type="ECO:0000313" key="4">
    <source>
        <dbReference type="Proteomes" id="UP000756346"/>
    </source>
</evidence>
<organism evidence="3 4">
    <name type="scientific">Microdochium trichocladiopsis</name>
    <dbReference type="NCBI Taxonomy" id="1682393"/>
    <lineage>
        <taxon>Eukaryota</taxon>
        <taxon>Fungi</taxon>
        <taxon>Dikarya</taxon>
        <taxon>Ascomycota</taxon>
        <taxon>Pezizomycotina</taxon>
        <taxon>Sordariomycetes</taxon>
        <taxon>Xylariomycetidae</taxon>
        <taxon>Xylariales</taxon>
        <taxon>Microdochiaceae</taxon>
        <taxon>Microdochium</taxon>
    </lineage>
</organism>
<feature type="compositionally biased region" description="Polar residues" evidence="1">
    <location>
        <begin position="851"/>
        <end position="860"/>
    </location>
</feature>
<dbReference type="Pfam" id="PF26013">
    <property type="entry name" value="DUF8004"/>
    <property type="match status" value="1"/>
</dbReference>
<comment type="caution">
    <text evidence="3">The sequence shown here is derived from an EMBL/GenBank/DDBJ whole genome shotgun (WGS) entry which is preliminary data.</text>
</comment>
<name>A0A9P8XUB0_9PEZI</name>
<dbReference type="RefSeq" id="XP_046006767.1">
    <property type="nucleotide sequence ID" value="XM_046160583.1"/>
</dbReference>
<reference evidence="3" key="1">
    <citation type="journal article" date="2021" name="Nat. Commun.">
        <title>Genetic determinants of endophytism in the Arabidopsis root mycobiome.</title>
        <authorList>
            <person name="Mesny F."/>
            <person name="Miyauchi S."/>
            <person name="Thiergart T."/>
            <person name="Pickel B."/>
            <person name="Atanasova L."/>
            <person name="Karlsson M."/>
            <person name="Huettel B."/>
            <person name="Barry K.W."/>
            <person name="Haridas S."/>
            <person name="Chen C."/>
            <person name="Bauer D."/>
            <person name="Andreopoulos W."/>
            <person name="Pangilinan J."/>
            <person name="LaButti K."/>
            <person name="Riley R."/>
            <person name="Lipzen A."/>
            <person name="Clum A."/>
            <person name="Drula E."/>
            <person name="Henrissat B."/>
            <person name="Kohler A."/>
            <person name="Grigoriev I.V."/>
            <person name="Martin F.M."/>
            <person name="Hacquard S."/>
        </authorList>
    </citation>
    <scope>NUCLEOTIDE SEQUENCE</scope>
    <source>
        <strain evidence="3">MPI-CAGE-CH-0230</strain>
    </source>
</reference>